<evidence type="ECO:0000313" key="2">
    <source>
        <dbReference type="EMBL" id="RDV10751.1"/>
    </source>
</evidence>
<protein>
    <submittedName>
        <fullName evidence="2">Uncharacterized protein</fullName>
    </submittedName>
</protein>
<dbReference type="AlphaFoldDB" id="A0A3D8L099"/>
<gene>
    <name evidence="2" type="ORF">DXT99_25940</name>
</gene>
<organism evidence="2 3">
    <name type="scientific">Pontibacter diazotrophicus</name>
    <dbReference type="NCBI Taxonomy" id="1400979"/>
    <lineage>
        <taxon>Bacteria</taxon>
        <taxon>Pseudomonadati</taxon>
        <taxon>Bacteroidota</taxon>
        <taxon>Cytophagia</taxon>
        <taxon>Cytophagales</taxon>
        <taxon>Hymenobacteraceae</taxon>
        <taxon>Pontibacter</taxon>
    </lineage>
</organism>
<dbReference type="RefSeq" id="WP_115568508.1">
    <property type="nucleotide sequence ID" value="NZ_QRGR01000052.1"/>
</dbReference>
<dbReference type="OrthoDB" id="991963at2"/>
<keyword evidence="1" id="KW-1133">Transmembrane helix</keyword>
<accession>A0A3D8L099</accession>
<dbReference type="EMBL" id="QRGR01000052">
    <property type="protein sequence ID" value="RDV10751.1"/>
    <property type="molecule type" value="Genomic_DNA"/>
</dbReference>
<feature type="transmembrane region" description="Helical" evidence="1">
    <location>
        <begin position="89"/>
        <end position="108"/>
    </location>
</feature>
<feature type="transmembrane region" description="Helical" evidence="1">
    <location>
        <begin position="6"/>
        <end position="23"/>
    </location>
</feature>
<proteinExistence type="predicted"/>
<evidence type="ECO:0000256" key="1">
    <source>
        <dbReference type="SAM" id="Phobius"/>
    </source>
</evidence>
<feature type="transmembrane region" description="Helical" evidence="1">
    <location>
        <begin position="120"/>
        <end position="140"/>
    </location>
</feature>
<evidence type="ECO:0000313" key="3">
    <source>
        <dbReference type="Proteomes" id="UP000256708"/>
    </source>
</evidence>
<keyword evidence="1" id="KW-0472">Membrane</keyword>
<name>A0A3D8L099_9BACT</name>
<sequence>MKSKIISHILACIVGTLVIYGLLKLESFIHRVRNESYDEELKELAEFMISDIVLLILFFAAFASIQFILVKPVFSYLTKQGSLNKQNLVYTWLVFSLSTGLFFGIFFGDMRLGIKDVIESIGLGVAMFLVYYSINFITYFKLIK</sequence>
<keyword evidence="3" id="KW-1185">Reference proteome</keyword>
<dbReference type="Proteomes" id="UP000256708">
    <property type="component" value="Unassembled WGS sequence"/>
</dbReference>
<keyword evidence="1" id="KW-0812">Transmembrane</keyword>
<comment type="caution">
    <text evidence="2">The sequence shown here is derived from an EMBL/GenBank/DDBJ whole genome shotgun (WGS) entry which is preliminary data.</text>
</comment>
<reference evidence="3" key="1">
    <citation type="submission" date="2018-08" db="EMBL/GenBank/DDBJ databases">
        <authorList>
            <person name="Liu Z.-W."/>
            <person name="Du Z.-J."/>
        </authorList>
    </citation>
    <scope>NUCLEOTIDE SEQUENCE [LARGE SCALE GENOMIC DNA]</scope>
    <source>
        <strain evidence="3">H4X</strain>
    </source>
</reference>
<feature type="transmembrane region" description="Helical" evidence="1">
    <location>
        <begin position="44"/>
        <end position="69"/>
    </location>
</feature>